<keyword evidence="3" id="KW-0812">Transmembrane</keyword>
<keyword evidence="3" id="KW-1133">Transmembrane helix</keyword>
<gene>
    <name evidence="5" type="ORF">ABB34_02160</name>
</gene>
<organism evidence="5 6">
    <name type="scientific">Stenotrophomonas daejeonensis</name>
    <dbReference type="NCBI Taxonomy" id="659018"/>
    <lineage>
        <taxon>Bacteria</taxon>
        <taxon>Pseudomonadati</taxon>
        <taxon>Pseudomonadota</taxon>
        <taxon>Gammaproteobacteria</taxon>
        <taxon>Lysobacterales</taxon>
        <taxon>Lysobacteraceae</taxon>
        <taxon>Stenotrophomonas</taxon>
    </lineage>
</organism>
<dbReference type="Proteomes" id="UP000050940">
    <property type="component" value="Unassembled WGS sequence"/>
</dbReference>
<comment type="caution">
    <text evidence="5">The sequence shown here is derived from an EMBL/GenBank/DDBJ whole genome shotgun (WGS) entry which is preliminary data.</text>
</comment>
<keyword evidence="1" id="KW-0175">Coiled coil</keyword>
<reference evidence="5 6" key="1">
    <citation type="submission" date="2015-05" db="EMBL/GenBank/DDBJ databases">
        <title>Genome sequencing and analysis of members of genus Stenotrophomonas.</title>
        <authorList>
            <person name="Patil P.P."/>
            <person name="Midha S."/>
            <person name="Patil P.B."/>
        </authorList>
    </citation>
    <scope>NUCLEOTIDE SEQUENCE [LARGE SCALE GENOMIC DNA]</scope>
    <source>
        <strain evidence="5 6">JCM 16244</strain>
    </source>
</reference>
<keyword evidence="3" id="KW-0472">Membrane</keyword>
<evidence type="ECO:0000313" key="5">
    <source>
        <dbReference type="EMBL" id="KRG88099.1"/>
    </source>
</evidence>
<dbReference type="PANTHER" id="PTHR34978">
    <property type="entry name" value="POSSIBLE SENSOR-TRANSDUCER PROTEIN BLAR"/>
    <property type="match status" value="1"/>
</dbReference>
<dbReference type="AlphaFoldDB" id="A0A0R0ECU4"/>
<protein>
    <submittedName>
        <fullName evidence="5">Ankyrin</fullName>
    </submittedName>
</protein>
<dbReference type="PATRIC" id="fig|659018.3.peg.151"/>
<dbReference type="OrthoDB" id="15218at2"/>
<accession>A0A0R0ECU4</accession>
<sequence length="599" mass="63506">MDTLLELLGNRLLATSVQTVALAAVVWLLCRCVRRLPAATQCGLWWLVALQAVLGLLWAAPLELPVLPAVEAAQLVQQAAPAPADAAAPLVVMTPLPLESGWSWLHVAMVLWLAGVVVMALRTASAWRASRALLRMARPCDDRRLDAALQLAAEAHGLRRAPRLMLSAAIDSPQLVGPWRPVLLLPARGLQRMGDDDLDMALTHELVHLQRRDLWWGLLPALAQHLFFFHPLVHLAAREYAIAREAAVDAAVVAGDRHCRQHYGRLLLQLGVAPRPGAGLASASPTFLSLKRRLLMLQNTSSFPRVGAGLIVAAVALAGVLPMRLVAMPVPPAPPAPPAAPIAPAAPAAPVAGTSVLSTVISAGAAPAAVPAPPPSAVPPPPPAPPAPPAPPLDAQGVIHLSSDASRNGYVLLKDNHSIMNGSSADLQQARQLDDGNGVLLLRRDGQAYVVRDADTLSHFQQAFAETSRLGEAQGRLGEQQGRLGERQGEIGAQMGEIGARIGAIAARQAQLALSRDDGAVLRKAAEDARREAEKARAEMDSPAMRAEMETLARQQAELGKQQARLGKQQAEASARARREVEAMIRKAIREGVAEPVSG</sequence>
<feature type="compositionally biased region" description="Pro residues" evidence="2">
    <location>
        <begin position="370"/>
        <end position="392"/>
    </location>
</feature>
<dbReference type="PANTHER" id="PTHR34978:SF3">
    <property type="entry name" value="SLR0241 PROTEIN"/>
    <property type="match status" value="1"/>
</dbReference>
<dbReference type="CDD" id="cd07341">
    <property type="entry name" value="M56_BlaR1_MecR1_like"/>
    <property type="match status" value="1"/>
</dbReference>
<feature type="transmembrane region" description="Helical" evidence="3">
    <location>
        <begin position="302"/>
        <end position="321"/>
    </location>
</feature>
<name>A0A0R0ECU4_9GAMM</name>
<dbReference type="InterPro" id="IPR008756">
    <property type="entry name" value="Peptidase_M56"/>
</dbReference>
<feature type="coiled-coil region" evidence="1">
    <location>
        <begin position="519"/>
        <end position="572"/>
    </location>
</feature>
<keyword evidence="6" id="KW-1185">Reference proteome</keyword>
<evidence type="ECO:0000313" key="6">
    <source>
        <dbReference type="Proteomes" id="UP000050940"/>
    </source>
</evidence>
<evidence type="ECO:0000256" key="2">
    <source>
        <dbReference type="SAM" id="MobiDB-lite"/>
    </source>
</evidence>
<dbReference type="Pfam" id="PF05569">
    <property type="entry name" value="Peptidase_M56"/>
    <property type="match status" value="1"/>
</dbReference>
<feature type="transmembrane region" description="Helical" evidence="3">
    <location>
        <begin position="12"/>
        <end position="30"/>
    </location>
</feature>
<dbReference type="STRING" id="659018.ABB34_02160"/>
<evidence type="ECO:0000256" key="3">
    <source>
        <dbReference type="SAM" id="Phobius"/>
    </source>
</evidence>
<dbReference type="InterPro" id="IPR052173">
    <property type="entry name" value="Beta-lactam_resp_regulator"/>
</dbReference>
<feature type="region of interest" description="Disordered" evidence="2">
    <location>
        <begin position="368"/>
        <end position="395"/>
    </location>
</feature>
<proteinExistence type="predicted"/>
<evidence type="ECO:0000256" key="1">
    <source>
        <dbReference type="SAM" id="Coils"/>
    </source>
</evidence>
<dbReference type="EMBL" id="LDJP01000010">
    <property type="protein sequence ID" value="KRG88099.1"/>
    <property type="molecule type" value="Genomic_DNA"/>
</dbReference>
<dbReference type="RefSeq" id="WP_057639582.1">
    <property type="nucleotide sequence ID" value="NZ_LDJP01000010.1"/>
</dbReference>
<feature type="domain" description="Peptidase M56" evidence="4">
    <location>
        <begin position="12"/>
        <end position="297"/>
    </location>
</feature>
<evidence type="ECO:0000259" key="4">
    <source>
        <dbReference type="Pfam" id="PF05569"/>
    </source>
</evidence>
<feature type="transmembrane region" description="Helical" evidence="3">
    <location>
        <begin position="42"/>
        <end position="60"/>
    </location>
</feature>
<feature type="transmembrane region" description="Helical" evidence="3">
    <location>
        <begin position="102"/>
        <end position="121"/>
    </location>
</feature>